<evidence type="ECO:0000313" key="2">
    <source>
        <dbReference type="Proteomes" id="UP000003494"/>
    </source>
</evidence>
<reference evidence="1" key="1">
    <citation type="submission" date="2009-04" db="EMBL/GenBank/DDBJ databases">
        <authorList>
            <person name="Weinstock G."/>
            <person name="Sodergren E."/>
            <person name="Clifton S."/>
            <person name="Fulton L."/>
            <person name="Fulton B."/>
            <person name="Courtney L."/>
            <person name="Fronick C."/>
            <person name="Harrison M."/>
            <person name="Strong C."/>
            <person name="Farmer C."/>
            <person name="Delahaunty K."/>
            <person name="Markovic C."/>
            <person name="Hall O."/>
            <person name="Minx P."/>
            <person name="Tomlinson C."/>
            <person name="Mitreva M."/>
            <person name="Nelson J."/>
            <person name="Hou S."/>
            <person name="Wollam A."/>
            <person name="Pepin K.H."/>
            <person name="Johnson M."/>
            <person name="Bhonagiri V."/>
            <person name="Nash W.E."/>
            <person name="Warren W."/>
            <person name="Chinwalla A."/>
            <person name="Mardis E.R."/>
            <person name="Wilson R.K."/>
        </authorList>
    </citation>
    <scope>NUCLEOTIDE SEQUENCE [LARGE SCALE GENOMIC DNA]</scope>
    <source>
        <strain evidence="1">DSM 14600</strain>
    </source>
</reference>
<dbReference type="EMBL" id="ACIP02000007">
    <property type="protein sequence ID" value="EEP27341.1"/>
    <property type="molecule type" value="Genomic_DNA"/>
</dbReference>
<proteinExistence type="predicted"/>
<evidence type="ECO:0000313" key="1">
    <source>
        <dbReference type="EMBL" id="EEP27341.1"/>
    </source>
</evidence>
<gene>
    <name evidence="1" type="ORF">GCWU000342_02035</name>
</gene>
<keyword evidence="2" id="KW-1185">Reference proteome</keyword>
<comment type="caution">
    <text evidence="1">The sequence shown here is derived from an EMBL/GenBank/DDBJ whole genome shotgun (WGS) entry which is preliminary data.</text>
</comment>
<dbReference type="AlphaFoldDB" id="C4GE89"/>
<dbReference type="STRING" id="626523.GCWU000342_02035"/>
<organism evidence="1 2">
    <name type="scientific">Shuttleworthella satelles DSM 14600</name>
    <dbReference type="NCBI Taxonomy" id="626523"/>
    <lineage>
        <taxon>Bacteria</taxon>
        <taxon>Bacillati</taxon>
        <taxon>Bacillota</taxon>
        <taxon>Clostridia</taxon>
        <taxon>Lachnospirales</taxon>
        <taxon>Lachnospiraceae</taxon>
        <taxon>Shuttleworthella</taxon>
    </lineage>
</organism>
<name>C4GE89_9FIRM</name>
<dbReference type="Proteomes" id="UP000003494">
    <property type="component" value="Unassembled WGS sequence"/>
</dbReference>
<accession>C4GE89</accession>
<dbReference type="HOGENOM" id="CLU_3296508_0_0_9"/>
<protein>
    <submittedName>
        <fullName evidence="1">Uncharacterized protein</fullName>
    </submittedName>
</protein>
<sequence length="40" mass="4378">MPLAGSGPCVRRIAMNMRADSILCLRVLMYAQNVESALLL</sequence>